<dbReference type="AlphaFoldDB" id="A0A9D3LPJ2"/>
<gene>
    <name evidence="10" type="ORF">ANANG_G00274190</name>
</gene>
<reference evidence="10" key="1">
    <citation type="submission" date="2021-01" db="EMBL/GenBank/DDBJ databases">
        <title>A chromosome-scale assembly of European eel, Anguilla anguilla.</title>
        <authorList>
            <person name="Henkel C."/>
            <person name="Jong-Raadsen S.A."/>
            <person name="Dufour S."/>
            <person name="Weltzien F.-A."/>
            <person name="Palstra A.P."/>
            <person name="Pelster B."/>
            <person name="Spaink H.P."/>
            <person name="Van Den Thillart G.E."/>
            <person name="Jansen H."/>
            <person name="Zahm M."/>
            <person name="Klopp C."/>
            <person name="Cedric C."/>
            <person name="Louis A."/>
            <person name="Berthelot C."/>
            <person name="Parey E."/>
            <person name="Roest Crollius H."/>
            <person name="Montfort J."/>
            <person name="Robinson-Rechavi M."/>
            <person name="Bucao C."/>
            <person name="Bouchez O."/>
            <person name="Gislard M."/>
            <person name="Lluch J."/>
            <person name="Milhes M."/>
            <person name="Lampietro C."/>
            <person name="Lopez Roques C."/>
            <person name="Donnadieu C."/>
            <person name="Braasch I."/>
            <person name="Desvignes T."/>
            <person name="Postlethwait J."/>
            <person name="Bobe J."/>
            <person name="Guiguen Y."/>
            <person name="Dirks R."/>
        </authorList>
    </citation>
    <scope>NUCLEOTIDE SEQUENCE</scope>
    <source>
        <strain evidence="10">Tag_6206</strain>
        <tissue evidence="10">Liver</tissue>
    </source>
</reference>
<evidence type="ECO:0000256" key="6">
    <source>
        <dbReference type="ARBA" id="ARBA00023180"/>
    </source>
</evidence>
<dbReference type="SUPFAM" id="SSF49842">
    <property type="entry name" value="TNF-like"/>
    <property type="match status" value="1"/>
</dbReference>
<evidence type="ECO:0000256" key="4">
    <source>
        <dbReference type="ARBA" id="ARBA00022525"/>
    </source>
</evidence>
<dbReference type="InterPro" id="IPR051748">
    <property type="entry name" value="TNF_Ligand_Superfamily"/>
</dbReference>
<keyword evidence="6" id="KW-0325">Glycoprotein</keyword>
<comment type="caution">
    <text evidence="10">The sequence shown here is derived from an EMBL/GenBank/DDBJ whole genome shotgun (WGS) entry which is preliminary data.</text>
</comment>
<keyword evidence="8" id="KW-1133">Transmembrane helix</keyword>
<dbReference type="GO" id="GO:0005164">
    <property type="term" value="F:tumor necrosis factor receptor binding"/>
    <property type="evidence" value="ECO:0007669"/>
    <property type="project" value="InterPro"/>
</dbReference>
<dbReference type="Gene3D" id="2.60.120.40">
    <property type="match status" value="1"/>
</dbReference>
<dbReference type="Proteomes" id="UP001044222">
    <property type="component" value="Chromosome 16"/>
</dbReference>
<proteinExistence type="inferred from homology"/>
<organism evidence="10 11">
    <name type="scientific">Anguilla anguilla</name>
    <name type="common">European freshwater eel</name>
    <name type="synonym">Muraena anguilla</name>
    <dbReference type="NCBI Taxonomy" id="7936"/>
    <lineage>
        <taxon>Eukaryota</taxon>
        <taxon>Metazoa</taxon>
        <taxon>Chordata</taxon>
        <taxon>Craniata</taxon>
        <taxon>Vertebrata</taxon>
        <taxon>Euteleostomi</taxon>
        <taxon>Actinopterygii</taxon>
        <taxon>Neopterygii</taxon>
        <taxon>Teleostei</taxon>
        <taxon>Anguilliformes</taxon>
        <taxon>Anguillidae</taxon>
        <taxon>Anguilla</taxon>
    </lineage>
</organism>
<comment type="subcellular location">
    <subcellularLocation>
        <location evidence="1">Secreted</location>
    </subcellularLocation>
</comment>
<dbReference type="InterPro" id="IPR008983">
    <property type="entry name" value="Tumour_necrosis_fac-like_dom"/>
</dbReference>
<keyword evidence="3" id="KW-0202">Cytokine</keyword>
<feature type="transmembrane region" description="Helical" evidence="8">
    <location>
        <begin position="46"/>
        <end position="71"/>
    </location>
</feature>
<evidence type="ECO:0000313" key="11">
    <source>
        <dbReference type="Proteomes" id="UP001044222"/>
    </source>
</evidence>
<dbReference type="GO" id="GO:0005125">
    <property type="term" value="F:cytokine activity"/>
    <property type="evidence" value="ECO:0007669"/>
    <property type="project" value="UniProtKB-KW"/>
</dbReference>
<dbReference type="GO" id="GO:0030890">
    <property type="term" value="P:positive regulation of B cell proliferation"/>
    <property type="evidence" value="ECO:0007669"/>
    <property type="project" value="TreeGrafter"/>
</dbReference>
<dbReference type="PROSITE" id="PS50049">
    <property type="entry name" value="THD_2"/>
    <property type="match status" value="1"/>
</dbReference>
<dbReference type="GO" id="GO:0016020">
    <property type="term" value="C:membrane"/>
    <property type="evidence" value="ECO:0007669"/>
    <property type="project" value="InterPro"/>
</dbReference>
<feature type="compositionally biased region" description="Basic and acidic residues" evidence="7">
    <location>
        <begin position="137"/>
        <end position="146"/>
    </location>
</feature>
<accession>A0A9D3LPJ2</accession>
<feature type="transmembrane region" description="Helical" evidence="8">
    <location>
        <begin position="83"/>
        <end position="103"/>
    </location>
</feature>
<name>A0A9D3LPJ2_ANGAN</name>
<evidence type="ECO:0000256" key="8">
    <source>
        <dbReference type="SAM" id="Phobius"/>
    </source>
</evidence>
<protein>
    <recommendedName>
        <fullName evidence="9">THD domain-containing protein</fullName>
    </recommendedName>
</protein>
<dbReference type="GO" id="GO:0006955">
    <property type="term" value="P:immune response"/>
    <property type="evidence" value="ECO:0007669"/>
    <property type="project" value="InterPro"/>
</dbReference>
<dbReference type="Pfam" id="PF00229">
    <property type="entry name" value="TNF"/>
    <property type="match status" value="1"/>
</dbReference>
<feature type="region of interest" description="Disordered" evidence="7">
    <location>
        <begin position="123"/>
        <end position="162"/>
    </location>
</feature>
<keyword evidence="8" id="KW-0812">Transmembrane</keyword>
<dbReference type="EMBL" id="JAFIRN010000016">
    <property type="protein sequence ID" value="KAG5833274.1"/>
    <property type="molecule type" value="Genomic_DNA"/>
</dbReference>
<evidence type="ECO:0000259" key="9">
    <source>
        <dbReference type="PROSITE" id="PS50049"/>
    </source>
</evidence>
<evidence type="ECO:0000256" key="1">
    <source>
        <dbReference type="ARBA" id="ARBA00004613"/>
    </source>
</evidence>
<evidence type="ECO:0000256" key="2">
    <source>
        <dbReference type="ARBA" id="ARBA00008670"/>
    </source>
</evidence>
<dbReference type="GO" id="GO:0005615">
    <property type="term" value="C:extracellular space"/>
    <property type="evidence" value="ECO:0007669"/>
    <property type="project" value="UniProtKB-KW"/>
</dbReference>
<keyword evidence="11" id="KW-1185">Reference proteome</keyword>
<evidence type="ECO:0000313" key="10">
    <source>
        <dbReference type="EMBL" id="KAG5833274.1"/>
    </source>
</evidence>
<feature type="domain" description="THD" evidence="9">
    <location>
        <begin position="182"/>
        <end position="321"/>
    </location>
</feature>
<dbReference type="PANTHER" id="PTHR15151:SF24">
    <property type="entry name" value="A PROLIFERATION-INDUCING LIGAND-LIKE PROTEIN-RELATED"/>
    <property type="match status" value="1"/>
</dbReference>
<evidence type="ECO:0000256" key="7">
    <source>
        <dbReference type="SAM" id="MobiDB-lite"/>
    </source>
</evidence>
<keyword evidence="4" id="KW-0964">Secreted</keyword>
<evidence type="ECO:0000256" key="3">
    <source>
        <dbReference type="ARBA" id="ARBA00022514"/>
    </source>
</evidence>
<dbReference type="InterPro" id="IPR006052">
    <property type="entry name" value="TNF_dom"/>
</dbReference>
<comment type="similarity">
    <text evidence="2">Belongs to the tumor necrosis factor family.</text>
</comment>
<keyword evidence="8" id="KW-0472">Membrane</keyword>
<keyword evidence="5" id="KW-1015">Disulfide bond</keyword>
<evidence type="ECO:0000256" key="5">
    <source>
        <dbReference type="ARBA" id="ARBA00023157"/>
    </source>
</evidence>
<dbReference type="PANTHER" id="PTHR15151">
    <property type="entry name" value="PROTEIN EIGER"/>
    <property type="match status" value="1"/>
</dbReference>
<sequence length="322" mass="35246">MGRPTGSEARSSREGRPAPLLRARLSRRPRSVRTSIRQPQERGRGLCWAGVALTVTVMMAMTSAAMVPAAGPVALQRRRLSPAVLALTLLAVTSSSFSALSLYHTLALKAEVAVLRTEVLRRREEQQQSASAPLSRDGGEGRHASGETEAGPGEAPADPRPGVLTLQRRSADRAAVGTVLQPCLQMMPNSKRSLTEKDSHTAIPWQTGLKRGCALEQDSDTILVKEEGFYFVYGQVYYMDKTFAMGHIIIRRKKNVVGDELQSVTLFRCIQNMDAQYPYNTCYTAGVVKLEEGDRVELLIPRKTAEISLDGDSTFFGAIKLV</sequence>